<dbReference type="OrthoDB" id="1560166at2759"/>
<dbReference type="InterPro" id="IPR013149">
    <property type="entry name" value="ADH-like_C"/>
</dbReference>
<evidence type="ECO:0000313" key="6">
    <source>
        <dbReference type="EMBL" id="OSX62678.1"/>
    </source>
</evidence>
<keyword evidence="3" id="KW-0862">Zinc</keyword>
<dbReference type="AlphaFoldDB" id="A0A1X6N245"/>
<evidence type="ECO:0000256" key="3">
    <source>
        <dbReference type="ARBA" id="ARBA00022833"/>
    </source>
</evidence>
<dbReference type="InterPro" id="IPR036291">
    <property type="entry name" value="NAD(P)-bd_dom_sf"/>
</dbReference>
<dbReference type="InterPro" id="IPR011032">
    <property type="entry name" value="GroES-like_sf"/>
</dbReference>
<keyword evidence="7" id="KW-1185">Reference proteome</keyword>
<dbReference type="Proteomes" id="UP000194127">
    <property type="component" value="Unassembled WGS sequence"/>
</dbReference>
<sequence>MPSAPHPDTYKAYAFLEKGGDLKPIDVTWRDPQSGEIVVKVLACGVCARHVLVVLEAPLYSNCFFPFRDVPSCPGSRDHRRRRRYTGDREDLEGRTTRRRRLARWALLDMLWLSGRQFLPVLLPTAVASVPDDIDPAEVAPLMCAGVSVYTALRDMNAHAPDVIGIHGMGGLGHLAVQFAKAMGFRPVVLSSTSEKEELAFKFGAYKFLDGSKVNQAEELAKLGGAKVILCLAPDDNVVQSLVNGLAPGGEFFILAVSQGGTVPLGLFVGKRLNLRTGGAGTAKEEEETIDFVGAHDIKVLVNKFPLAEAQKAYEHRSAARFRSVIIP</sequence>
<dbReference type="GO" id="GO:0004022">
    <property type="term" value="F:alcohol dehydrogenase (NAD+) activity"/>
    <property type="evidence" value="ECO:0007669"/>
    <property type="project" value="TreeGrafter"/>
</dbReference>
<dbReference type="Gene3D" id="3.90.180.10">
    <property type="entry name" value="Medium-chain alcohol dehydrogenases, catalytic domain"/>
    <property type="match status" value="2"/>
</dbReference>
<keyword evidence="2" id="KW-0479">Metal-binding</keyword>
<dbReference type="EMBL" id="KZ110596">
    <property type="protein sequence ID" value="OSX62678.1"/>
    <property type="molecule type" value="Genomic_DNA"/>
</dbReference>
<dbReference type="Gene3D" id="3.40.50.720">
    <property type="entry name" value="NAD(P)-binding Rossmann-like Domain"/>
    <property type="match status" value="1"/>
</dbReference>
<evidence type="ECO:0000259" key="5">
    <source>
        <dbReference type="Pfam" id="PF00107"/>
    </source>
</evidence>
<dbReference type="SUPFAM" id="SSF50129">
    <property type="entry name" value="GroES-like"/>
    <property type="match status" value="1"/>
</dbReference>
<dbReference type="RefSeq" id="XP_024339472.1">
    <property type="nucleotide sequence ID" value="XM_024485276.1"/>
</dbReference>
<comment type="cofactor">
    <cofactor evidence="1">
        <name>Zn(2+)</name>
        <dbReference type="ChEBI" id="CHEBI:29105"/>
    </cofactor>
</comment>
<dbReference type="SUPFAM" id="SSF51735">
    <property type="entry name" value="NAD(P)-binding Rossmann-fold domains"/>
    <property type="match status" value="1"/>
</dbReference>
<dbReference type="Pfam" id="PF00107">
    <property type="entry name" value="ADH_zinc_N"/>
    <property type="match status" value="1"/>
</dbReference>
<evidence type="ECO:0000256" key="2">
    <source>
        <dbReference type="ARBA" id="ARBA00022723"/>
    </source>
</evidence>
<organism evidence="6 7">
    <name type="scientific">Postia placenta MAD-698-R-SB12</name>
    <dbReference type="NCBI Taxonomy" id="670580"/>
    <lineage>
        <taxon>Eukaryota</taxon>
        <taxon>Fungi</taxon>
        <taxon>Dikarya</taxon>
        <taxon>Basidiomycota</taxon>
        <taxon>Agaricomycotina</taxon>
        <taxon>Agaricomycetes</taxon>
        <taxon>Polyporales</taxon>
        <taxon>Adustoporiaceae</taxon>
        <taxon>Rhodonia</taxon>
    </lineage>
</organism>
<feature type="domain" description="Alcohol dehydrogenase-like C-terminal" evidence="5">
    <location>
        <begin position="171"/>
        <end position="292"/>
    </location>
</feature>
<name>A0A1X6N245_9APHY</name>
<dbReference type="STRING" id="670580.A0A1X6N245"/>
<reference evidence="6 7" key="1">
    <citation type="submission" date="2017-04" db="EMBL/GenBank/DDBJ databases">
        <title>Genome Sequence of the Model Brown-Rot Fungus Postia placenta SB12.</title>
        <authorList>
            <consortium name="DOE Joint Genome Institute"/>
            <person name="Gaskell J."/>
            <person name="Kersten P."/>
            <person name="Larrondo L.F."/>
            <person name="Canessa P."/>
            <person name="Martinez D."/>
            <person name="Hibbett D."/>
            <person name="Schmoll M."/>
            <person name="Kubicek C.P."/>
            <person name="Martinez A.T."/>
            <person name="Yadav J."/>
            <person name="Master E."/>
            <person name="Magnuson J.K."/>
            <person name="James T."/>
            <person name="Yaver D."/>
            <person name="Berka R."/>
            <person name="Labutti K."/>
            <person name="Lipzen A."/>
            <person name="Aerts A."/>
            <person name="Barry K."/>
            <person name="Henrissat B."/>
            <person name="Blanchette R."/>
            <person name="Grigoriev I."/>
            <person name="Cullen D."/>
        </authorList>
    </citation>
    <scope>NUCLEOTIDE SEQUENCE [LARGE SCALE GENOMIC DNA]</scope>
    <source>
        <strain evidence="6 7">MAD-698-R-SB12</strain>
    </source>
</reference>
<dbReference type="GO" id="GO:0046872">
    <property type="term" value="F:metal ion binding"/>
    <property type="evidence" value="ECO:0007669"/>
    <property type="project" value="UniProtKB-KW"/>
</dbReference>
<dbReference type="PANTHER" id="PTHR42940:SF7">
    <property type="entry name" value="ALCOHOL DEHYDROGENASE-LIKE N-TERMINAL DOMAIN-CONTAINING PROTEIN"/>
    <property type="match status" value="1"/>
</dbReference>
<keyword evidence="4" id="KW-0560">Oxidoreductase</keyword>
<evidence type="ECO:0000256" key="1">
    <source>
        <dbReference type="ARBA" id="ARBA00001947"/>
    </source>
</evidence>
<proteinExistence type="predicted"/>
<dbReference type="GeneID" id="36330225"/>
<protein>
    <recommendedName>
        <fullName evidence="5">Alcohol dehydrogenase-like C-terminal domain-containing protein</fullName>
    </recommendedName>
</protein>
<gene>
    <name evidence="6" type="ORF">POSPLADRAFT_1141230</name>
</gene>
<dbReference type="PANTHER" id="PTHR42940">
    <property type="entry name" value="ALCOHOL DEHYDROGENASE 1-RELATED"/>
    <property type="match status" value="1"/>
</dbReference>
<dbReference type="GO" id="GO:0005737">
    <property type="term" value="C:cytoplasm"/>
    <property type="evidence" value="ECO:0007669"/>
    <property type="project" value="TreeGrafter"/>
</dbReference>
<evidence type="ECO:0000313" key="7">
    <source>
        <dbReference type="Proteomes" id="UP000194127"/>
    </source>
</evidence>
<accession>A0A1X6N245</accession>
<evidence type="ECO:0000256" key="4">
    <source>
        <dbReference type="ARBA" id="ARBA00023002"/>
    </source>
</evidence>